<proteinExistence type="predicted"/>
<dbReference type="RefSeq" id="WP_009337607.1">
    <property type="nucleotide sequence ID" value="NZ_CCAZ020000001.1"/>
</dbReference>
<dbReference type="EMBL" id="CCAZ020000001">
    <property type="protein sequence ID" value="CEG06790.1"/>
    <property type="molecule type" value="Genomic_DNA"/>
</dbReference>
<reference evidence="2 3" key="1">
    <citation type="journal article" date="2014" name="Genome Announc.">
        <title>Genome Sequence of Afipia felis Strain 76713, Isolated in Hospital Water Using an Amoeba Co-Culture Procedure.</title>
        <authorList>
            <person name="Benamar S."/>
            <person name="La Scola B."/>
            <person name="Croce O."/>
        </authorList>
    </citation>
    <scope>NUCLEOTIDE SEQUENCE [LARGE SCALE GENOMIC DNA]</scope>
    <source>
        <strain evidence="2 3">76713</strain>
    </source>
</reference>
<dbReference type="InterPro" id="IPR007047">
    <property type="entry name" value="Flp_Fap"/>
</dbReference>
<name>A0A090MGJ2_AFIFE</name>
<dbReference type="Pfam" id="PF04964">
    <property type="entry name" value="Flp_Fap"/>
    <property type="match status" value="1"/>
</dbReference>
<dbReference type="Proteomes" id="UP000035762">
    <property type="component" value="Unassembled WGS sequence"/>
</dbReference>
<protein>
    <submittedName>
        <fullName evidence="2">Flp pilus assembly protein, pilin Flp</fullName>
    </submittedName>
</protein>
<gene>
    <name evidence="2" type="ORF">BN961_00160</name>
</gene>
<organism evidence="2 3">
    <name type="scientific">Afipia felis</name>
    <name type="common">Cat scratch disease bacillus</name>
    <dbReference type="NCBI Taxonomy" id="1035"/>
    <lineage>
        <taxon>Bacteria</taxon>
        <taxon>Pseudomonadati</taxon>
        <taxon>Pseudomonadota</taxon>
        <taxon>Alphaproteobacteria</taxon>
        <taxon>Hyphomicrobiales</taxon>
        <taxon>Nitrobacteraceae</taxon>
        <taxon>Afipia</taxon>
    </lineage>
</organism>
<comment type="caution">
    <text evidence="2">The sequence shown here is derived from an EMBL/GenBank/DDBJ whole genome shotgun (WGS) entry which is preliminary data.</text>
</comment>
<keyword evidence="3" id="KW-1185">Reference proteome</keyword>
<keyword evidence="1" id="KW-0472">Membrane</keyword>
<dbReference type="AlphaFoldDB" id="A0A090MGJ2"/>
<keyword evidence="1" id="KW-1133">Transmembrane helix</keyword>
<dbReference type="STRING" id="1035.BN961_00160"/>
<evidence type="ECO:0000313" key="3">
    <source>
        <dbReference type="Proteomes" id="UP000035762"/>
    </source>
</evidence>
<sequence>MTNLLARFVKDESGATAIEYALIAAGISVVIIGAVQTLGSTLNGVFTTINGKLTAQ</sequence>
<evidence type="ECO:0000313" key="2">
    <source>
        <dbReference type="EMBL" id="CEG06790.1"/>
    </source>
</evidence>
<keyword evidence="1" id="KW-0812">Transmembrane</keyword>
<accession>A0A090MGJ2</accession>
<feature type="transmembrane region" description="Helical" evidence="1">
    <location>
        <begin position="20"/>
        <end position="46"/>
    </location>
</feature>
<evidence type="ECO:0000256" key="1">
    <source>
        <dbReference type="SAM" id="Phobius"/>
    </source>
</evidence>